<dbReference type="GO" id="GO:0004672">
    <property type="term" value="F:protein kinase activity"/>
    <property type="evidence" value="ECO:0007669"/>
    <property type="project" value="InterPro"/>
</dbReference>
<dbReference type="PROSITE" id="PS50011">
    <property type="entry name" value="PROTEIN_KINASE_DOM"/>
    <property type="match status" value="1"/>
</dbReference>
<evidence type="ECO:0000313" key="2">
    <source>
        <dbReference type="EMBL" id="LAA01439.1"/>
    </source>
</evidence>
<organism evidence="2">
    <name type="scientific">Parasteatoda tepidariorum</name>
    <name type="common">Common house spider</name>
    <name type="synonym">Achaearanea tepidariorum</name>
    <dbReference type="NCBI Taxonomy" id="114398"/>
    <lineage>
        <taxon>Eukaryota</taxon>
        <taxon>Metazoa</taxon>
        <taxon>Ecdysozoa</taxon>
        <taxon>Arthropoda</taxon>
        <taxon>Chelicerata</taxon>
        <taxon>Arachnida</taxon>
        <taxon>Araneae</taxon>
        <taxon>Araneomorphae</taxon>
        <taxon>Entelegynae</taxon>
        <taxon>Araneoidea</taxon>
        <taxon>Theridiidae</taxon>
        <taxon>Parasteatoda</taxon>
    </lineage>
</organism>
<dbReference type="EMBL" id="IAAA01003850">
    <property type="protein sequence ID" value="LAA01439.1"/>
    <property type="molecule type" value="mRNA"/>
</dbReference>
<proteinExistence type="evidence at transcript level"/>
<name>A0A2L2XZQ1_PARTP</name>
<dbReference type="SMART" id="SM00220">
    <property type="entry name" value="S_TKc"/>
    <property type="match status" value="1"/>
</dbReference>
<dbReference type="OrthoDB" id="6425270at2759"/>
<protein>
    <recommendedName>
        <fullName evidence="1">Protein kinase domain-containing protein</fullName>
    </recommendedName>
</protein>
<dbReference type="SUPFAM" id="SSF56112">
    <property type="entry name" value="Protein kinase-like (PK-like)"/>
    <property type="match status" value="1"/>
</dbReference>
<dbReference type="InterPro" id="IPR000719">
    <property type="entry name" value="Prot_kinase_dom"/>
</dbReference>
<dbReference type="Pfam" id="PF00069">
    <property type="entry name" value="Pkinase"/>
    <property type="match status" value="1"/>
</dbReference>
<sequence length="501" mass="57301">MNVELKSVPQSIDELVLEYNKVKEEKWNSVRTARDRTNEKHKNFMGVFGELQKKFHLDTLESDNTKSETVTVEGEGKRTLYSVKFDETLKDLGKAVDEEILTLTLNKGKNTVSVIQCLLTELDIHKEKIESICELYENKLKLYNDLCQVIDSDAVLLQLTSIQEEVCSSLLRLTHCKDSQEQQPVNPSPELVAVIRDLHSALLKEDAVMETLSKASQEFFPELCVEHPELKLQEYYQSKFLLKYNWKPEYFLNFETVPNTKSSYISKLLDDPIVIKEYKHDSKEDMTKFLQIAFLWNDCKCEYLLKIKALFFKTENTMCVICPSVPHSLVESPPTPLDGEKACCMLRQVLVCLKELHSHKIVFGAVHPSTVLIEEKKILLDFCFNPKDLDDNSILKGINFHPPEQENSEKPADMYGFGCLVLWLLFPNLSFTSNDDGVPNIAAYRSIIEDALTTKDYALLCNLVNSKPKSRPSASHLLSKGFLSSYESYCHFRNKAVTGHS</sequence>
<dbReference type="AlphaFoldDB" id="A0A2L2XZQ1"/>
<dbReference type="Gene3D" id="1.10.510.10">
    <property type="entry name" value="Transferase(Phosphotransferase) domain 1"/>
    <property type="match status" value="1"/>
</dbReference>
<reference evidence="2" key="1">
    <citation type="journal article" date="2016" name="Mol. Ecol. Resour.">
        <title>Evaluation of the impact of RNA preservation methods of spiders for de novo transcriptome assembly.</title>
        <authorList>
            <person name="Kono N."/>
            <person name="Nakamura H."/>
            <person name="Ito Y."/>
            <person name="Tomita M."/>
            <person name="Arakawa K."/>
        </authorList>
    </citation>
    <scope>NUCLEOTIDE SEQUENCE</scope>
    <source>
        <tissue evidence="2">Whole body</tissue>
    </source>
</reference>
<evidence type="ECO:0000259" key="1">
    <source>
        <dbReference type="PROSITE" id="PS50011"/>
    </source>
</evidence>
<feature type="domain" description="Protein kinase" evidence="1">
    <location>
        <begin position="251"/>
        <end position="483"/>
    </location>
</feature>
<dbReference type="GO" id="GO:0005524">
    <property type="term" value="F:ATP binding"/>
    <property type="evidence" value="ECO:0007669"/>
    <property type="project" value="InterPro"/>
</dbReference>
<dbReference type="InterPro" id="IPR011009">
    <property type="entry name" value="Kinase-like_dom_sf"/>
</dbReference>
<accession>A0A2L2XZQ1</accession>